<accession>Q9TRG7</accession>
<reference key="1">
    <citation type="journal article" date="1993" name="Glycobiology">
        <title>Purification and characterization of bovine mannan-binding protein.</title>
        <authorList>
            <person name="Holmskov U."/>
            <person name="Holt P."/>
            <person name="Reid K.B."/>
            <person name="Willis A.C."/>
            <person name="Teisner B."/>
            <person name="Jensenius J.C."/>
        </authorList>
    </citation>
    <scope>PROTEIN SEQUENCE</scope>
</reference>
<name>Q9TRG7_BOVIN</name>
<organism>
    <name type="scientific">Bos taurus</name>
    <name type="common">Bovine</name>
    <dbReference type="NCBI Taxonomy" id="9913"/>
    <lineage>
        <taxon>Eukaryota</taxon>
        <taxon>Metazoa</taxon>
        <taxon>Chordata</taxon>
        <taxon>Craniata</taxon>
        <taxon>Vertebrata</taxon>
        <taxon>Euteleostomi</taxon>
        <taxon>Mammalia</taxon>
        <taxon>Eutheria</taxon>
        <taxon>Laurasiatheria</taxon>
        <taxon>Artiodactyla</taxon>
        <taxon>Ruminantia</taxon>
        <taxon>Pecora</taxon>
        <taxon>Bovidae</taxon>
        <taxon>Bovinae</taxon>
        <taxon>Bos</taxon>
    </lineage>
</organism>
<proteinExistence type="evidence at protein level"/>
<sequence length="26" mass="2776">ADTETETNEENIRKTCPVIACGPGIN</sequence>
<protein>
    <submittedName>
        <fullName>Mannan-binding protein</fullName>
    </submittedName>
</protein>
<dbReference type="AlphaFoldDB" id="Q9TRG7"/>
<keyword id="KW-0903">Direct protein sequencing</keyword>